<accession>A0AAW5K787</accession>
<dbReference type="Proteomes" id="UP001205919">
    <property type="component" value="Unassembled WGS sequence"/>
</dbReference>
<evidence type="ECO:0000256" key="5">
    <source>
        <dbReference type="ARBA" id="ARBA00022679"/>
    </source>
</evidence>
<reference evidence="14 15" key="1">
    <citation type="submission" date="2022-06" db="EMBL/GenBank/DDBJ databases">
        <title>Isolation of gut microbiota from human fecal samples.</title>
        <authorList>
            <person name="Pamer E.G."/>
            <person name="Barat B."/>
            <person name="Waligurski E."/>
            <person name="Medina S."/>
            <person name="Paddock L."/>
            <person name="Mostad J."/>
        </authorList>
    </citation>
    <scope>NUCLEOTIDE SEQUENCE [LARGE SCALE GENOMIC DNA]</scope>
    <source>
        <strain evidence="14 15">DFI.9.90</strain>
    </source>
</reference>
<evidence type="ECO:0000313" key="15">
    <source>
        <dbReference type="Proteomes" id="UP001205919"/>
    </source>
</evidence>
<dbReference type="Pfam" id="PF00512">
    <property type="entry name" value="HisKA"/>
    <property type="match status" value="1"/>
</dbReference>
<feature type="domain" description="Histidine kinase" evidence="12">
    <location>
        <begin position="233"/>
        <end position="442"/>
    </location>
</feature>
<evidence type="ECO:0000259" key="13">
    <source>
        <dbReference type="PROSITE" id="PS50885"/>
    </source>
</evidence>
<evidence type="ECO:0000256" key="11">
    <source>
        <dbReference type="SAM" id="Phobius"/>
    </source>
</evidence>
<keyword evidence="4" id="KW-0597">Phosphoprotein</keyword>
<feature type="domain" description="HAMP" evidence="13">
    <location>
        <begin position="171"/>
        <end position="225"/>
    </location>
</feature>
<keyword evidence="8 11" id="KW-1133">Transmembrane helix</keyword>
<evidence type="ECO:0000256" key="9">
    <source>
        <dbReference type="ARBA" id="ARBA00023012"/>
    </source>
</evidence>
<keyword evidence="5" id="KW-0808">Transferase</keyword>
<dbReference type="EMBL" id="JANFYT010000017">
    <property type="protein sequence ID" value="MCQ4814598.1"/>
    <property type="molecule type" value="Genomic_DNA"/>
</dbReference>
<dbReference type="GO" id="GO:0005886">
    <property type="term" value="C:plasma membrane"/>
    <property type="evidence" value="ECO:0007669"/>
    <property type="project" value="TreeGrafter"/>
</dbReference>
<dbReference type="InterPro" id="IPR005467">
    <property type="entry name" value="His_kinase_dom"/>
</dbReference>
<dbReference type="Gene3D" id="1.10.287.130">
    <property type="match status" value="1"/>
</dbReference>
<dbReference type="SMART" id="SM00304">
    <property type="entry name" value="HAMP"/>
    <property type="match status" value="1"/>
</dbReference>
<dbReference type="PROSITE" id="PS50109">
    <property type="entry name" value="HIS_KIN"/>
    <property type="match status" value="1"/>
</dbReference>
<evidence type="ECO:0000256" key="6">
    <source>
        <dbReference type="ARBA" id="ARBA00022692"/>
    </source>
</evidence>
<dbReference type="InterPro" id="IPR036890">
    <property type="entry name" value="HATPase_C_sf"/>
</dbReference>
<dbReference type="SMART" id="SM00388">
    <property type="entry name" value="HisKA"/>
    <property type="match status" value="1"/>
</dbReference>
<comment type="catalytic activity">
    <reaction evidence="1">
        <text>ATP + protein L-histidine = ADP + protein N-phospho-L-histidine.</text>
        <dbReference type="EC" id="2.7.13.3"/>
    </reaction>
</comment>
<dbReference type="RefSeq" id="WP_008708694.1">
    <property type="nucleotide sequence ID" value="NZ_CABKQM010000002.1"/>
</dbReference>
<evidence type="ECO:0000256" key="10">
    <source>
        <dbReference type="ARBA" id="ARBA00023136"/>
    </source>
</evidence>
<keyword evidence="6 11" id="KW-0812">Transmembrane</keyword>
<dbReference type="GO" id="GO:0000155">
    <property type="term" value="F:phosphorelay sensor kinase activity"/>
    <property type="evidence" value="ECO:0007669"/>
    <property type="project" value="InterPro"/>
</dbReference>
<dbReference type="AlphaFoldDB" id="A0AAW5K787"/>
<dbReference type="SUPFAM" id="SSF55874">
    <property type="entry name" value="ATPase domain of HSP90 chaperone/DNA topoisomerase II/histidine kinase"/>
    <property type="match status" value="1"/>
</dbReference>
<sequence length="453" mass="49052">MKSFSVKARVTIWFTLLMLLITAASLGFIITVGGSLMESYSLSRLEETVDDNADEIKFGRDGLDVGDDFEPYAGGAYTLVYSGAGLLLHGRVPPGFNPGEPFLEGEPYIVACPGGDFYLYDRRLDGGALWLRGVLPVSAVGGFPLIAARLAFFILPLLVLLAAGGGYLIARRAFLPIERIIAAADAISEGRDLSARIGLPPRDDEIHRIASSFDNMFRRLEASFEAEKQFASDASHELRTPTAVILAQCEALEKGGRERDEYAQGIAAIKRQALKMSKLIGALLQITRLEQGTAKASFEHADLSELVSVVCRESRLLWKDAALETEIEGGIYADFDVALISRLTGNLLENAFKYGGGLVRVSLRREPEAIRLCVSDNGPGIPRAELEKIWQRFYRLEKSRSGGGLGLGLALVKQIADIHGAKVTAESGADGTVFTLLLPVISRGEGETPLTAY</sequence>
<dbReference type="CDD" id="cd00082">
    <property type="entry name" value="HisKA"/>
    <property type="match status" value="1"/>
</dbReference>
<evidence type="ECO:0000313" key="14">
    <source>
        <dbReference type="EMBL" id="MCQ4814598.1"/>
    </source>
</evidence>
<dbReference type="PROSITE" id="PS50885">
    <property type="entry name" value="HAMP"/>
    <property type="match status" value="1"/>
</dbReference>
<dbReference type="PRINTS" id="PR00344">
    <property type="entry name" value="BCTRLSENSOR"/>
</dbReference>
<evidence type="ECO:0000256" key="7">
    <source>
        <dbReference type="ARBA" id="ARBA00022777"/>
    </source>
</evidence>
<dbReference type="PANTHER" id="PTHR45436:SF5">
    <property type="entry name" value="SENSOR HISTIDINE KINASE TRCS"/>
    <property type="match status" value="1"/>
</dbReference>
<dbReference type="Gene3D" id="6.10.340.10">
    <property type="match status" value="1"/>
</dbReference>
<organism evidence="14 15">
    <name type="scientific">Cloacibacillus evryensis</name>
    <dbReference type="NCBI Taxonomy" id="508460"/>
    <lineage>
        <taxon>Bacteria</taxon>
        <taxon>Thermotogati</taxon>
        <taxon>Synergistota</taxon>
        <taxon>Synergistia</taxon>
        <taxon>Synergistales</taxon>
        <taxon>Synergistaceae</taxon>
        <taxon>Cloacibacillus</taxon>
    </lineage>
</organism>
<dbReference type="PANTHER" id="PTHR45436">
    <property type="entry name" value="SENSOR HISTIDINE KINASE YKOH"/>
    <property type="match status" value="1"/>
</dbReference>
<dbReference type="CDD" id="cd00075">
    <property type="entry name" value="HATPase"/>
    <property type="match status" value="1"/>
</dbReference>
<evidence type="ECO:0000256" key="4">
    <source>
        <dbReference type="ARBA" id="ARBA00022553"/>
    </source>
</evidence>
<evidence type="ECO:0000256" key="8">
    <source>
        <dbReference type="ARBA" id="ARBA00022989"/>
    </source>
</evidence>
<dbReference type="InterPro" id="IPR036097">
    <property type="entry name" value="HisK_dim/P_sf"/>
</dbReference>
<dbReference type="SUPFAM" id="SSF47384">
    <property type="entry name" value="Homodimeric domain of signal transducing histidine kinase"/>
    <property type="match status" value="1"/>
</dbReference>
<evidence type="ECO:0000259" key="12">
    <source>
        <dbReference type="PROSITE" id="PS50109"/>
    </source>
</evidence>
<gene>
    <name evidence="14" type="ORF">NE630_09180</name>
</gene>
<dbReference type="InterPro" id="IPR003594">
    <property type="entry name" value="HATPase_dom"/>
</dbReference>
<evidence type="ECO:0000256" key="1">
    <source>
        <dbReference type="ARBA" id="ARBA00000085"/>
    </source>
</evidence>
<dbReference type="Pfam" id="PF00672">
    <property type="entry name" value="HAMP"/>
    <property type="match status" value="1"/>
</dbReference>
<dbReference type="InterPro" id="IPR050428">
    <property type="entry name" value="TCS_sensor_his_kinase"/>
</dbReference>
<dbReference type="Gene3D" id="3.30.565.10">
    <property type="entry name" value="Histidine kinase-like ATPase, C-terminal domain"/>
    <property type="match status" value="1"/>
</dbReference>
<comment type="subcellular location">
    <subcellularLocation>
        <location evidence="2">Membrane</location>
    </subcellularLocation>
</comment>
<dbReference type="InterPro" id="IPR004358">
    <property type="entry name" value="Sig_transdc_His_kin-like_C"/>
</dbReference>
<feature type="transmembrane region" description="Helical" evidence="11">
    <location>
        <begin position="129"/>
        <end position="147"/>
    </location>
</feature>
<dbReference type="InterPro" id="IPR003660">
    <property type="entry name" value="HAMP_dom"/>
</dbReference>
<comment type="caution">
    <text evidence="14">The sequence shown here is derived from an EMBL/GenBank/DDBJ whole genome shotgun (WGS) entry which is preliminary data.</text>
</comment>
<evidence type="ECO:0000256" key="3">
    <source>
        <dbReference type="ARBA" id="ARBA00012438"/>
    </source>
</evidence>
<keyword evidence="7 14" id="KW-0418">Kinase</keyword>
<evidence type="ECO:0000256" key="2">
    <source>
        <dbReference type="ARBA" id="ARBA00004370"/>
    </source>
</evidence>
<feature type="transmembrane region" description="Helical" evidence="11">
    <location>
        <begin position="153"/>
        <end position="170"/>
    </location>
</feature>
<keyword evidence="10 11" id="KW-0472">Membrane</keyword>
<dbReference type="SUPFAM" id="SSF158472">
    <property type="entry name" value="HAMP domain-like"/>
    <property type="match status" value="1"/>
</dbReference>
<protein>
    <recommendedName>
        <fullName evidence="3">histidine kinase</fullName>
        <ecNumber evidence="3">2.7.13.3</ecNumber>
    </recommendedName>
</protein>
<keyword evidence="15" id="KW-1185">Reference proteome</keyword>
<dbReference type="Pfam" id="PF02518">
    <property type="entry name" value="HATPase_c"/>
    <property type="match status" value="1"/>
</dbReference>
<dbReference type="SMART" id="SM00387">
    <property type="entry name" value="HATPase_c"/>
    <property type="match status" value="1"/>
</dbReference>
<dbReference type="EC" id="2.7.13.3" evidence="3"/>
<name>A0AAW5K787_9BACT</name>
<keyword evidence="9" id="KW-0902">Two-component regulatory system</keyword>
<dbReference type="CDD" id="cd06225">
    <property type="entry name" value="HAMP"/>
    <property type="match status" value="1"/>
</dbReference>
<proteinExistence type="predicted"/>
<dbReference type="InterPro" id="IPR003661">
    <property type="entry name" value="HisK_dim/P_dom"/>
</dbReference>
<feature type="transmembrane region" description="Helical" evidence="11">
    <location>
        <begin position="12"/>
        <end position="36"/>
    </location>
</feature>